<dbReference type="OrthoDB" id="9781996at2"/>
<dbReference type="PANTHER" id="PTHR37305:SF1">
    <property type="entry name" value="MEMBRANE PROTEIN"/>
    <property type="match status" value="1"/>
</dbReference>
<comment type="caution">
    <text evidence="2">The sequence shown here is derived from an EMBL/GenBank/DDBJ whole genome shotgun (WGS) entry which is preliminary data.</text>
</comment>
<evidence type="ECO:0000313" key="3">
    <source>
        <dbReference type="Proteomes" id="UP000190890"/>
    </source>
</evidence>
<feature type="transmembrane region" description="Helical" evidence="1">
    <location>
        <begin position="217"/>
        <end position="235"/>
    </location>
</feature>
<reference evidence="2 3" key="1">
    <citation type="submission" date="2016-05" db="EMBL/GenBank/DDBJ databases">
        <title>Microbial solvent formation.</title>
        <authorList>
            <person name="Poehlein A."/>
            <person name="Montoya Solano J.D."/>
            <person name="Flitsch S."/>
            <person name="Krabben P."/>
            <person name="Duerre P."/>
            <person name="Daniel R."/>
        </authorList>
    </citation>
    <scope>NUCLEOTIDE SEQUENCE [LARGE SCALE GENOMIC DNA]</scope>
    <source>
        <strain evidence="2 3">DSM 2619</strain>
    </source>
</reference>
<protein>
    <submittedName>
        <fullName evidence="2">ABC-2 family transporter protein</fullName>
    </submittedName>
</protein>
<dbReference type="PANTHER" id="PTHR37305">
    <property type="entry name" value="INTEGRAL MEMBRANE PROTEIN-RELATED"/>
    <property type="match status" value="1"/>
</dbReference>
<dbReference type="Pfam" id="PF12730">
    <property type="entry name" value="ABC2_membrane_4"/>
    <property type="match status" value="1"/>
</dbReference>
<feature type="transmembrane region" description="Helical" evidence="1">
    <location>
        <begin position="12"/>
        <end position="37"/>
    </location>
</feature>
<dbReference type="RefSeq" id="WP_077848028.1">
    <property type="nucleotide sequence ID" value="NZ_LZZM01000179.1"/>
</dbReference>
<keyword evidence="1" id="KW-0812">Transmembrane</keyword>
<dbReference type="CDD" id="cd21809">
    <property type="entry name" value="ABC-2_lan_permease-like"/>
    <property type="match status" value="1"/>
</dbReference>
<feature type="transmembrane region" description="Helical" evidence="1">
    <location>
        <begin position="57"/>
        <end position="77"/>
    </location>
</feature>
<evidence type="ECO:0000313" key="2">
    <source>
        <dbReference type="EMBL" id="OOM75912.1"/>
    </source>
</evidence>
<proteinExistence type="predicted"/>
<feature type="transmembrane region" description="Helical" evidence="1">
    <location>
        <begin position="98"/>
        <end position="122"/>
    </location>
</feature>
<dbReference type="Proteomes" id="UP000190890">
    <property type="component" value="Unassembled WGS sequence"/>
</dbReference>
<feature type="transmembrane region" description="Helical" evidence="1">
    <location>
        <begin position="142"/>
        <end position="162"/>
    </location>
</feature>
<dbReference type="STRING" id="29367.CLPUN_29490"/>
<name>A0A1S8TE48_9CLOT</name>
<gene>
    <name evidence="2" type="ORF">CLPUN_29490</name>
</gene>
<feature type="transmembrane region" description="Helical" evidence="1">
    <location>
        <begin position="174"/>
        <end position="197"/>
    </location>
</feature>
<evidence type="ECO:0000256" key="1">
    <source>
        <dbReference type="SAM" id="Phobius"/>
    </source>
</evidence>
<accession>A0A1S8TE48</accession>
<keyword evidence="3" id="KW-1185">Reference proteome</keyword>
<dbReference type="AlphaFoldDB" id="A0A1S8TE48"/>
<dbReference type="EMBL" id="LZZM01000179">
    <property type="protein sequence ID" value="OOM75912.1"/>
    <property type="molecule type" value="Genomic_DNA"/>
</dbReference>
<organism evidence="2 3">
    <name type="scientific">Clostridium puniceum</name>
    <dbReference type="NCBI Taxonomy" id="29367"/>
    <lineage>
        <taxon>Bacteria</taxon>
        <taxon>Bacillati</taxon>
        <taxon>Bacillota</taxon>
        <taxon>Clostridia</taxon>
        <taxon>Eubacteriales</taxon>
        <taxon>Clostridiaceae</taxon>
        <taxon>Clostridium</taxon>
    </lineage>
</organism>
<sequence length="247" mass="28656">MIKLIKTELIKIQWKSVLLLIFIDVLVSSILAINAVNEYKEIFIPDWNTLYFQEVELHAIFFFPLLAGIFASLICSYEHKNRGWKQILTLPYSRLTIYFSKFIVIMIILLIVQLSFLLGYIITGYSRYKIQLAGVISWKTVVFGVVAGYFAIFPLASLQLWLSTKFESFSRALILNISMVIPNIVITGFHSYIGAWIPYSSAYYAMFPQGINLSPRVEWNSFFLITFFTFVFYLTKGCQSFSKKDWI</sequence>
<keyword evidence="1" id="KW-1133">Transmembrane helix</keyword>
<keyword evidence="1" id="KW-0472">Membrane</keyword>